<feature type="compositionally biased region" description="Basic and acidic residues" evidence="1">
    <location>
        <begin position="39"/>
        <end position="55"/>
    </location>
</feature>
<feature type="region of interest" description="Disordered" evidence="1">
    <location>
        <begin position="261"/>
        <end position="285"/>
    </location>
</feature>
<evidence type="ECO:0000313" key="2">
    <source>
        <dbReference type="EMBL" id="KAA1082325.1"/>
    </source>
</evidence>
<dbReference type="EMBL" id="VDEP01000439">
    <property type="protein sequence ID" value="KAA1082325.1"/>
    <property type="molecule type" value="Genomic_DNA"/>
</dbReference>
<reference evidence="2 3" key="1">
    <citation type="submission" date="2019-05" db="EMBL/GenBank/DDBJ databases">
        <title>Emergence of the Ug99 lineage of the wheat stem rust pathogen through somatic hybridization.</title>
        <authorList>
            <person name="Li F."/>
            <person name="Upadhyaya N.M."/>
            <person name="Sperschneider J."/>
            <person name="Matny O."/>
            <person name="Nguyen-Phuc H."/>
            <person name="Mago R."/>
            <person name="Raley C."/>
            <person name="Miller M.E."/>
            <person name="Silverstein K.A.T."/>
            <person name="Henningsen E."/>
            <person name="Hirsch C.D."/>
            <person name="Visser B."/>
            <person name="Pretorius Z.A."/>
            <person name="Steffenson B.J."/>
            <person name="Schwessinger B."/>
            <person name="Dodds P.N."/>
            <person name="Figueroa M."/>
        </authorList>
    </citation>
    <scope>NUCLEOTIDE SEQUENCE [LARGE SCALE GENOMIC DNA]</scope>
    <source>
        <strain evidence="2 3">Ug99</strain>
    </source>
</reference>
<dbReference type="AlphaFoldDB" id="A0A5B0MZE3"/>
<comment type="caution">
    <text evidence="2">The sequence shown here is derived from an EMBL/GenBank/DDBJ whole genome shotgun (WGS) entry which is preliminary data.</text>
</comment>
<accession>A0A5B0MZE3</accession>
<protein>
    <recommendedName>
        <fullName evidence="4">U1-type domain-containing protein</fullName>
    </recommendedName>
</protein>
<feature type="region of interest" description="Disordered" evidence="1">
    <location>
        <begin position="171"/>
        <end position="215"/>
    </location>
</feature>
<name>A0A5B0MZE3_PUCGR</name>
<evidence type="ECO:0008006" key="4">
    <source>
        <dbReference type="Google" id="ProtNLM"/>
    </source>
</evidence>
<sequence length="307" mass="34165">MASATAGAGSLRRRHRAGRIGEGYGPCAAGPQDLRTAATRRDSRPEVTKKLKERTNPPQLSVRLQCRHNQESTIQRRLGHRSTVPPSELSRTHQNRTLVRRSTGQRINCSTHSRPPLHCWVRFFTYTAMRAPGPALADYQNNDGRYLCHLCPKATGTKNWRRHCGSVTHKRNVQHRDEARRSSKLVVNESVGPQGGPGPAAPTNDRTQAEDHAHTERVWERIEHSLALDHVGAKSDMNTSALENYLDEMESMAARQKAADLGNGAGEGTRYKRPGETSFRCPSGEIEEKKLQPPSHTHARMACNPSV</sequence>
<evidence type="ECO:0000313" key="3">
    <source>
        <dbReference type="Proteomes" id="UP000325313"/>
    </source>
</evidence>
<proteinExistence type="predicted"/>
<gene>
    <name evidence="2" type="ORF">PGTUg99_033046</name>
</gene>
<feature type="region of interest" description="Disordered" evidence="1">
    <location>
        <begin position="1"/>
        <end position="96"/>
    </location>
</feature>
<evidence type="ECO:0000256" key="1">
    <source>
        <dbReference type="SAM" id="MobiDB-lite"/>
    </source>
</evidence>
<dbReference type="Proteomes" id="UP000325313">
    <property type="component" value="Unassembled WGS sequence"/>
</dbReference>
<organism evidence="2 3">
    <name type="scientific">Puccinia graminis f. sp. tritici</name>
    <dbReference type="NCBI Taxonomy" id="56615"/>
    <lineage>
        <taxon>Eukaryota</taxon>
        <taxon>Fungi</taxon>
        <taxon>Dikarya</taxon>
        <taxon>Basidiomycota</taxon>
        <taxon>Pucciniomycotina</taxon>
        <taxon>Pucciniomycetes</taxon>
        <taxon>Pucciniales</taxon>
        <taxon>Pucciniaceae</taxon>
        <taxon>Puccinia</taxon>
    </lineage>
</organism>